<dbReference type="InterPro" id="IPR029020">
    <property type="entry name" value="Ammonium/urea_transptr"/>
</dbReference>
<dbReference type="Proteomes" id="UP001620645">
    <property type="component" value="Unassembled WGS sequence"/>
</dbReference>
<reference evidence="8 9" key="1">
    <citation type="submission" date="2024-10" db="EMBL/GenBank/DDBJ databases">
        <authorList>
            <person name="Kim D."/>
        </authorList>
    </citation>
    <scope>NUCLEOTIDE SEQUENCE [LARGE SCALE GENOMIC DNA]</scope>
    <source>
        <strain evidence="8">Taebaek</strain>
    </source>
</reference>
<feature type="transmembrane region" description="Helical" evidence="6">
    <location>
        <begin position="56"/>
        <end position="75"/>
    </location>
</feature>
<evidence type="ECO:0000256" key="1">
    <source>
        <dbReference type="ARBA" id="ARBA00004141"/>
    </source>
</evidence>
<keyword evidence="9" id="KW-1185">Reference proteome</keyword>
<organism evidence="8 9">
    <name type="scientific">Heterodera schachtii</name>
    <name type="common">Sugarbeet cyst nematode worm</name>
    <name type="synonym">Tylenchus schachtii</name>
    <dbReference type="NCBI Taxonomy" id="97005"/>
    <lineage>
        <taxon>Eukaryota</taxon>
        <taxon>Metazoa</taxon>
        <taxon>Ecdysozoa</taxon>
        <taxon>Nematoda</taxon>
        <taxon>Chromadorea</taxon>
        <taxon>Rhabditida</taxon>
        <taxon>Tylenchina</taxon>
        <taxon>Tylenchomorpha</taxon>
        <taxon>Tylenchoidea</taxon>
        <taxon>Heteroderidae</taxon>
        <taxon>Heteroderinae</taxon>
        <taxon>Heterodera</taxon>
    </lineage>
</organism>
<evidence type="ECO:0000256" key="4">
    <source>
        <dbReference type="ARBA" id="ARBA00022989"/>
    </source>
</evidence>
<proteinExistence type="inferred from homology"/>
<dbReference type="Pfam" id="PF00909">
    <property type="entry name" value="Ammonium_transp"/>
    <property type="match status" value="1"/>
</dbReference>
<feature type="transmembrane region" description="Helical" evidence="6">
    <location>
        <begin position="304"/>
        <end position="321"/>
    </location>
</feature>
<dbReference type="AlphaFoldDB" id="A0ABD2I8I8"/>
<evidence type="ECO:0000313" key="9">
    <source>
        <dbReference type="Proteomes" id="UP001620645"/>
    </source>
</evidence>
<dbReference type="PANTHER" id="PTHR11730">
    <property type="entry name" value="AMMONIUM TRANSPORTER"/>
    <property type="match status" value="1"/>
</dbReference>
<keyword evidence="3 6" id="KW-0812">Transmembrane</keyword>
<dbReference type="SUPFAM" id="SSF111352">
    <property type="entry name" value="Ammonium transporter"/>
    <property type="match status" value="1"/>
</dbReference>
<sequence length="506" mass="55486">MAYKVQNAVSNTLQRRQFSVLACVFQSLFVVLFASFGEFHNHEEDKHNRVHANYPMFQDIHTMVIIGFGFLLSFLKKYGFSALSINLLLSSFVMQYALLLRGFLSPQFIRTGLCTISIDELVQADLSCVTVLITMGVLLGRLTPVQFLVLAFLETSLTVLLEHLLYNLLYINDAGRSLVVHCFGAYFGLAAAKICHKKNTMVVDDEETSGNFELFAMLGTLFIWSFFPSFNAGSIPHSTPEMRHRAFLNSYLAMAACTTATFLLSSLADHLGRFNMAHIQSSSLAGGIAIGAVANVILYPHHAIIVGAAAALISVLGHVYVTPKILEKRLSINDTCGAHSLHGLPSLLAGFLSALFVLLYEPEEYGENFVEQYSAIYPKWKGAAAPGATRDLRTQAFFQLAGLALTFLMAVTGGLFSGWVMNWSMLNQVQPRPSYEDTNYYLHAEMNLFAKLEEGGNALAFGGGLATIGGAMRRNEGPAMGQAEVALLRAWDGTDRSPNAEHSAIF</sequence>
<accession>A0ABD2I8I8</accession>
<dbReference type="InterPro" id="IPR024041">
    <property type="entry name" value="NH4_transpt_AmtB-like_dom"/>
</dbReference>
<feature type="transmembrane region" description="Helical" evidence="6">
    <location>
        <begin position="178"/>
        <end position="196"/>
    </location>
</feature>
<dbReference type="PRINTS" id="PR00342">
    <property type="entry name" value="RHESUSRHD"/>
</dbReference>
<evidence type="ECO:0000313" key="8">
    <source>
        <dbReference type="EMBL" id="KAL3072473.1"/>
    </source>
</evidence>
<evidence type="ECO:0000256" key="5">
    <source>
        <dbReference type="ARBA" id="ARBA00023136"/>
    </source>
</evidence>
<feature type="transmembrane region" description="Helical" evidence="6">
    <location>
        <begin position="87"/>
        <end position="109"/>
    </location>
</feature>
<feature type="transmembrane region" description="Helical" evidence="6">
    <location>
        <begin position="341"/>
        <end position="360"/>
    </location>
</feature>
<gene>
    <name evidence="8" type="ORF">niasHS_017447</name>
</gene>
<feature type="transmembrane region" description="Helical" evidence="6">
    <location>
        <begin position="147"/>
        <end position="166"/>
    </location>
</feature>
<dbReference type="GO" id="GO:0016020">
    <property type="term" value="C:membrane"/>
    <property type="evidence" value="ECO:0007669"/>
    <property type="project" value="UniProtKB-SubCell"/>
</dbReference>
<comment type="caution">
    <text evidence="8">The sequence shown here is derived from an EMBL/GenBank/DDBJ whole genome shotgun (WGS) entry which is preliminary data.</text>
</comment>
<evidence type="ECO:0000256" key="6">
    <source>
        <dbReference type="SAM" id="Phobius"/>
    </source>
</evidence>
<evidence type="ECO:0000256" key="3">
    <source>
        <dbReference type="ARBA" id="ARBA00022692"/>
    </source>
</evidence>
<evidence type="ECO:0000256" key="2">
    <source>
        <dbReference type="ARBA" id="ARBA00011036"/>
    </source>
</evidence>
<dbReference type="InterPro" id="IPR002229">
    <property type="entry name" value="RhesusRHD"/>
</dbReference>
<keyword evidence="5 6" id="KW-0472">Membrane</keyword>
<dbReference type="PANTHER" id="PTHR11730:SF114">
    <property type="entry name" value="AMMONIUM TRANSPORTER AMTB-LIKE DOMAIN-CONTAINING PROTEIN"/>
    <property type="match status" value="1"/>
</dbReference>
<feature type="transmembrane region" description="Helical" evidence="6">
    <location>
        <begin position="208"/>
        <end position="227"/>
    </location>
</feature>
<dbReference type="Gene3D" id="1.10.3430.10">
    <property type="entry name" value="Ammonium transporter AmtB like domains"/>
    <property type="match status" value="1"/>
</dbReference>
<evidence type="ECO:0000259" key="7">
    <source>
        <dbReference type="Pfam" id="PF00909"/>
    </source>
</evidence>
<keyword evidence="4 6" id="KW-1133">Transmembrane helix</keyword>
<feature type="transmembrane region" description="Helical" evidence="6">
    <location>
        <begin position="396"/>
        <end position="420"/>
    </location>
</feature>
<feature type="transmembrane region" description="Helical" evidence="6">
    <location>
        <begin position="18"/>
        <end position="36"/>
    </location>
</feature>
<name>A0ABD2I8I8_HETSC</name>
<feature type="transmembrane region" description="Helical" evidence="6">
    <location>
        <begin position="247"/>
        <end position="267"/>
    </location>
</feature>
<comment type="similarity">
    <text evidence="2">Belongs to the ammonium transporter (TC 2.A.49) family. Rh subfamily.</text>
</comment>
<comment type="subcellular location">
    <subcellularLocation>
        <location evidence="1">Membrane</location>
        <topology evidence="1">Multi-pass membrane protein</topology>
    </subcellularLocation>
</comment>
<dbReference type="EMBL" id="JBICCN010000373">
    <property type="protein sequence ID" value="KAL3072473.1"/>
    <property type="molecule type" value="Genomic_DNA"/>
</dbReference>
<feature type="domain" description="Ammonium transporter AmtB-like" evidence="7">
    <location>
        <begin position="26"/>
        <end position="445"/>
    </location>
</feature>
<protein>
    <recommendedName>
        <fullName evidence="7">Ammonium transporter AmtB-like domain-containing protein</fullName>
    </recommendedName>
</protein>